<dbReference type="Gene3D" id="2.40.50.140">
    <property type="entry name" value="Nucleic acid-binding proteins"/>
    <property type="match status" value="1"/>
</dbReference>
<dbReference type="SUPFAM" id="SSF50249">
    <property type="entry name" value="Nucleic acid-binding proteins"/>
    <property type="match status" value="1"/>
</dbReference>
<evidence type="ECO:0000256" key="1">
    <source>
        <dbReference type="ARBA" id="ARBA00010254"/>
    </source>
</evidence>
<dbReference type="Pfam" id="PF00366">
    <property type="entry name" value="Ribosomal_S17"/>
    <property type="match status" value="1"/>
</dbReference>
<dbReference type="GO" id="GO:0003735">
    <property type="term" value="F:structural constituent of ribosome"/>
    <property type="evidence" value="ECO:0007669"/>
    <property type="project" value="InterPro"/>
</dbReference>
<evidence type="ECO:0000313" key="5">
    <source>
        <dbReference type="Proteomes" id="UP000823641"/>
    </source>
</evidence>
<dbReference type="AlphaFoldDB" id="A0A9D9HSV9"/>
<reference evidence="4" key="1">
    <citation type="submission" date="2020-10" db="EMBL/GenBank/DDBJ databases">
        <authorList>
            <person name="Gilroy R."/>
        </authorList>
    </citation>
    <scope>NUCLEOTIDE SEQUENCE</scope>
    <source>
        <strain evidence="4">G3-3990</strain>
    </source>
</reference>
<dbReference type="EMBL" id="JADIMG010000028">
    <property type="protein sequence ID" value="MBO8459233.1"/>
    <property type="molecule type" value="Genomic_DNA"/>
</dbReference>
<evidence type="ECO:0000256" key="2">
    <source>
        <dbReference type="ARBA" id="ARBA00022980"/>
    </source>
</evidence>
<dbReference type="GO" id="GO:1990904">
    <property type="term" value="C:ribonucleoprotein complex"/>
    <property type="evidence" value="ECO:0007669"/>
    <property type="project" value="UniProtKB-KW"/>
</dbReference>
<dbReference type="GO" id="GO:0005840">
    <property type="term" value="C:ribosome"/>
    <property type="evidence" value="ECO:0007669"/>
    <property type="project" value="UniProtKB-KW"/>
</dbReference>
<comment type="similarity">
    <text evidence="1">Belongs to the universal ribosomal protein uS17 family.</text>
</comment>
<gene>
    <name evidence="4" type="primary">rpsQ</name>
    <name evidence="4" type="ORF">IAA73_02730</name>
</gene>
<proteinExistence type="inferred from homology"/>
<reference evidence="4" key="2">
    <citation type="journal article" date="2021" name="PeerJ">
        <title>Extensive microbial diversity within the chicken gut microbiome revealed by metagenomics and culture.</title>
        <authorList>
            <person name="Gilroy R."/>
            <person name="Ravi A."/>
            <person name="Getino M."/>
            <person name="Pursley I."/>
            <person name="Horton D.L."/>
            <person name="Alikhan N.F."/>
            <person name="Baker D."/>
            <person name="Gharbi K."/>
            <person name="Hall N."/>
            <person name="Watson M."/>
            <person name="Adriaenssens E.M."/>
            <person name="Foster-Nyarko E."/>
            <person name="Jarju S."/>
            <person name="Secka A."/>
            <person name="Antonio M."/>
            <person name="Oren A."/>
            <person name="Chaudhuri R.R."/>
            <person name="La Ragione R."/>
            <person name="Hildebrand F."/>
            <person name="Pallen M.J."/>
        </authorList>
    </citation>
    <scope>NUCLEOTIDE SEQUENCE</scope>
    <source>
        <strain evidence="4">G3-3990</strain>
    </source>
</reference>
<sequence length="48" mass="5736">METRNLRKERVGVVFSNKMDKTITVAVKWKEKHPIYGKFVNKTKKYHA</sequence>
<accession>A0A9D9HSV9</accession>
<feature type="non-terminal residue" evidence="4">
    <location>
        <position position="48"/>
    </location>
</feature>
<evidence type="ECO:0000313" key="4">
    <source>
        <dbReference type="EMBL" id="MBO8459233.1"/>
    </source>
</evidence>
<evidence type="ECO:0000256" key="3">
    <source>
        <dbReference type="ARBA" id="ARBA00023274"/>
    </source>
</evidence>
<dbReference type="GO" id="GO:0006412">
    <property type="term" value="P:translation"/>
    <property type="evidence" value="ECO:0007669"/>
    <property type="project" value="InterPro"/>
</dbReference>
<comment type="caution">
    <text evidence="4">The sequence shown here is derived from an EMBL/GenBank/DDBJ whole genome shotgun (WGS) entry which is preliminary data.</text>
</comment>
<organism evidence="4 5">
    <name type="scientific">Candidatus Gallipaludibacter merdavium</name>
    <dbReference type="NCBI Taxonomy" id="2840839"/>
    <lineage>
        <taxon>Bacteria</taxon>
        <taxon>Pseudomonadati</taxon>
        <taxon>Bacteroidota</taxon>
        <taxon>Bacteroidia</taxon>
        <taxon>Bacteroidales</taxon>
        <taxon>Candidatus Gallipaludibacter</taxon>
    </lineage>
</organism>
<name>A0A9D9HSV9_9BACT</name>
<keyword evidence="3" id="KW-0687">Ribonucleoprotein</keyword>
<protein>
    <submittedName>
        <fullName evidence="4">30S ribosomal protein S17</fullName>
    </submittedName>
</protein>
<dbReference type="Proteomes" id="UP000823641">
    <property type="component" value="Unassembled WGS sequence"/>
</dbReference>
<dbReference type="InterPro" id="IPR000266">
    <property type="entry name" value="Ribosomal_uS17"/>
</dbReference>
<keyword evidence="2 4" id="KW-0689">Ribosomal protein</keyword>
<dbReference type="InterPro" id="IPR012340">
    <property type="entry name" value="NA-bd_OB-fold"/>
</dbReference>